<name>A0ABU5HJP1_9BACT</name>
<accession>A0ABU5HJP1</accession>
<keyword evidence="2" id="KW-1185">Reference proteome</keyword>
<feature type="non-terminal residue" evidence="1">
    <location>
        <position position="1"/>
    </location>
</feature>
<proteinExistence type="predicted"/>
<comment type="caution">
    <text evidence="1">The sequence shown here is derived from an EMBL/GenBank/DDBJ whole genome shotgun (WGS) entry which is preliminary data.</text>
</comment>
<evidence type="ECO:0000313" key="2">
    <source>
        <dbReference type="Proteomes" id="UP001291309"/>
    </source>
</evidence>
<evidence type="ECO:0000313" key="1">
    <source>
        <dbReference type="EMBL" id="MDY7233037.1"/>
    </source>
</evidence>
<sequence>SATVAANRIKPPLQYPGIVEDYRKTFAKSKAMKVDIFLAPHPEFFDMAGKRAQMKDGAPNPFINPTEFKPFIEKLEASFEKALASQ</sequence>
<protein>
    <submittedName>
        <fullName evidence="1">Uncharacterized protein</fullName>
    </submittedName>
</protein>
<gene>
    <name evidence="1" type="ORF">SYV04_42010</name>
</gene>
<dbReference type="InterPro" id="IPR036866">
    <property type="entry name" value="RibonucZ/Hydroxyglut_hydro"/>
</dbReference>
<reference evidence="1 2" key="1">
    <citation type="submission" date="2023-12" db="EMBL/GenBank/DDBJ databases">
        <title>the genome sequence of Hyalangium sp. s54d21.</title>
        <authorList>
            <person name="Zhang X."/>
        </authorList>
    </citation>
    <scope>NUCLEOTIDE SEQUENCE [LARGE SCALE GENOMIC DNA]</scope>
    <source>
        <strain evidence="2">s54d21</strain>
    </source>
</reference>
<organism evidence="1 2">
    <name type="scientific">Hyalangium rubrum</name>
    <dbReference type="NCBI Taxonomy" id="3103134"/>
    <lineage>
        <taxon>Bacteria</taxon>
        <taxon>Pseudomonadati</taxon>
        <taxon>Myxococcota</taxon>
        <taxon>Myxococcia</taxon>
        <taxon>Myxococcales</taxon>
        <taxon>Cystobacterineae</taxon>
        <taxon>Archangiaceae</taxon>
        <taxon>Hyalangium</taxon>
    </lineage>
</organism>
<dbReference type="Proteomes" id="UP001291309">
    <property type="component" value="Unassembled WGS sequence"/>
</dbReference>
<dbReference type="EMBL" id="JAXIVS010000027">
    <property type="protein sequence ID" value="MDY7233037.1"/>
    <property type="molecule type" value="Genomic_DNA"/>
</dbReference>
<dbReference type="Gene3D" id="3.60.15.10">
    <property type="entry name" value="Ribonuclease Z/Hydroxyacylglutathione hydrolase-like"/>
    <property type="match status" value="1"/>
</dbReference>